<feature type="transmembrane region" description="Helical" evidence="6">
    <location>
        <begin position="260"/>
        <end position="281"/>
    </location>
</feature>
<gene>
    <name evidence="7" type="ORF">MILUP08_42155</name>
</gene>
<dbReference type="EMBL" id="CAIE01000017">
    <property type="protein sequence ID" value="CCH17235.1"/>
    <property type="molecule type" value="Genomic_DNA"/>
</dbReference>
<dbReference type="GO" id="GO:0005886">
    <property type="term" value="C:plasma membrane"/>
    <property type="evidence" value="ECO:0007669"/>
    <property type="project" value="UniProtKB-SubCell"/>
</dbReference>
<keyword evidence="3 6" id="KW-0812">Transmembrane</keyword>
<feature type="transmembrane region" description="Helical" evidence="6">
    <location>
        <begin position="113"/>
        <end position="134"/>
    </location>
</feature>
<evidence type="ECO:0000313" key="7">
    <source>
        <dbReference type="EMBL" id="CCH17235.1"/>
    </source>
</evidence>
<evidence type="ECO:0000256" key="6">
    <source>
        <dbReference type="SAM" id="Phobius"/>
    </source>
</evidence>
<comment type="caution">
    <text evidence="7">The sequence shown here is derived from an EMBL/GenBank/DDBJ whole genome shotgun (WGS) entry which is preliminary data.</text>
</comment>
<feature type="transmembrane region" description="Helical" evidence="6">
    <location>
        <begin position="155"/>
        <end position="176"/>
    </location>
</feature>
<name>I0L088_9ACTN</name>
<evidence type="ECO:0000256" key="4">
    <source>
        <dbReference type="ARBA" id="ARBA00022989"/>
    </source>
</evidence>
<feature type="transmembrane region" description="Helical" evidence="6">
    <location>
        <begin position="351"/>
        <end position="374"/>
    </location>
</feature>
<dbReference type="Proteomes" id="UP000003448">
    <property type="component" value="Unassembled WGS sequence"/>
</dbReference>
<protein>
    <submittedName>
        <fullName evidence="7">Putative major facilitator superfamily MFS_1</fullName>
    </submittedName>
</protein>
<dbReference type="eggNOG" id="COG2814">
    <property type="taxonomic scope" value="Bacteria"/>
</dbReference>
<keyword evidence="2" id="KW-1003">Cell membrane</keyword>
<organism evidence="7 8">
    <name type="scientific">Micromonospora lupini str. Lupac 08</name>
    <dbReference type="NCBI Taxonomy" id="1150864"/>
    <lineage>
        <taxon>Bacteria</taxon>
        <taxon>Bacillati</taxon>
        <taxon>Actinomycetota</taxon>
        <taxon>Actinomycetes</taxon>
        <taxon>Micromonosporales</taxon>
        <taxon>Micromonosporaceae</taxon>
        <taxon>Micromonospora</taxon>
    </lineage>
</organism>
<evidence type="ECO:0000256" key="2">
    <source>
        <dbReference type="ARBA" id="ARBA00022475"/>
    </source>
</evidence>
<keyword evidence="4 6" id="KW-1133">Transmembrane helix</keyword>
<dbReference type="Gene3D" id="1.20.1250.20">
    <property type="entry name" value="MFS general substrate transporter like domains"/>
    <property type="match status" value="1"/>
</dbReference>
<accession>I0L088</accession>
<feature type="transmembrane region" description="Helical" evidence="6">
    <location>
        <begin position="87"/>
        <end position="107"/>
    </location>
</feature>
<dbReference type="PANTHER" id="PTHR23513">
    <property type="entry name" value="INTEGRAL MEMBRANE EFFLUX PROTEIN-RELATED"/>
    <property type="match status" value="1"/>
</dbReference>
<dbReference type="SUPFAM" id="SSF103473">
    <property type="entry name" value="MFS general substrate transporter"/>
    <property type="match status" value="1"/>
</dbReference>
<dbReference type="STRING" id="1150864.MILUP08_42155"/>
<sequence>MSEALDTAAPAVPSRRSLPHYLVAATLARGADAGAAVGVVLLATLPEVGAGRPALLGGLLATCLTAPHLLGPLLARPLDRARDGRGLLAAAFATYAGAVALAALLLGRVPVGVPAALLIVAGACGPLLTGGLSSRLAALLAPDERAQRRGQGWDAVTYGVGGSAGPALVAVLAAVAGPRMSLLGLAAATVVAAALVGTLPARVPGGGPARSVPAARGGLRALLGPGPLRRVTGVTMVGALTGGAISVLAVMLAADLGREAVSGALLAAAYGGGNLVAALLVTAFPLTGPPERLTMRWAALGAVAVALCGAVPGFPVAVAAFALAGAATAPLFAATLAARSAYAPDAVRAQVFVSTAALKVAAASLGTGLAGVLAPLGPRLLLVAGASVTLAATAGATVSRRRRER</sequence>
<keyword evidence="8" id="KW-1185">Reference proteome</keyword>
<reference evidence="8" key="1">
    <citation type="journal article" date="2012" name="J. Bacteriol.">
        <title>Genome Sequence of Micromonospora lupini Lupac 08, Isolated from Root Nodules of Lupinus angustifolius.</title>
        <authorList>
            <person name="Alonso-Vega P."/>
            <person name="Normand P."/>
            <person name="Bacigalupe R."/>
            <person name="Pujic P."/>
            <person name="Lajus A."/>
            <person name="Vallenet D."/>
            <person name="Carro L."/>
            <person name="Coll P."/>
            <person name="Trujillo M.E."/>
        </authorList>
    </citation>
    <scope>NUCLEOTIDE SEQUENCE [LARGE SCALE GENOMIC DNA]</scope>
    <source>
        <strain evidence="8">Lupac 08</strain>
    </source>
</reference>
<feature type="transmembrane region" description="Helical" evidence="6">
    <location>
        <begin position="231"/>
        <end position="254"/>
    </location>
</feature>
<dbReference type="RefSeq" id="WP_007457748.1">
    <property type="nucleotide sequence ID" value="NZ_HF570108.1"/>
</dbReference>
<comment type="subcellular location">
    <subcellularLocation>
        <location evidence="1">Cell membrane</location>
        <topology evidence="1">Multi-pass membrane protein</topology>
    </subcellularLocation>
</comment>
<feature type="transmembrane region" description="Helical" evidence="6">
    <location>
        <begin position="55"/>
        <end position="75"/>
    </location>
</feature>
<feature type="transmembrane region" description="Helical" evidence="6">
    <location>
        <begin position="21"/>
        <end position="43"/>
    </location>
</feature>
<feature type="transmembrane region" description="Helical" evidence="6">
    <location>
        <begin position="380"/>
        <end position="399"/>
    </location>
</feature>
<evidence type="ECO:0000256" key="5">
    <source>
        <dbReference type="ARBA" id="ARBA00023136"/>
    </source>
</evidence>
<dbReference type="AlphaFoldDB" id="I0L088"/>
<feature type="transmembrane region" description="Helical" evidence="6">
    <location>
        <begin position="318"/>
        <end position="339"/>
    </location>
</feature>
<dbReference type="InterPro" id="IPR036259">
    <property type="entry name" value="MFS_trans_sf"/>
</dbReference>
<evidence type="ECO:0000256" key="3">
    <source>
        <dbReference type="ARBA" id="ARBA00022692"/>
    </source>
</evidence>
<proteinExistence type="predicted"/>
<evidence type="ECO:0000256" key="1">
    <source>
        <dbReference type="ARBA" id="ARBA00004651"/>
    </source>
</evidence>
<keyword evidence="5 6" id="KW-0472">Membrane</keyword>
<dbReference type="OrthoDB" id="6336756at2"/>
<evidence type="ECO:0000313" key="8">
    <source>
        <dbReference type="Proteomes" id="UP000003448"/>
    </source>
</evidence>
<dbReference type="PANTHER" id="PTHR23513:SF11">
    <property type="entry name" value="STAPHYLOFERRIN A TRANSPORTER"/>
    <property type="match status" value="1"/>
</dbReference>